<evidence type="ECO:0000313" key="6">
    <source>
        <dbReference type="Proteomes" id="UP000663853"/>
    </source>
</evidence>
<comment type="caution">
    <text evidence="5">The sequence shown here is derived from an EMBL/GenBank/DDBJ whole genome shotgun (WGS) entry which is preliminary data.</text>
</comment>
<evidence type="ECO:0008006" key="7">
    <source>
        <dbReference type="Google" id="ProtNLM"/>
    </source>
</evidence>
<feature type="domain" description="Erythromycin biosynthesis protein CIII-like C-terminal" evidence="4">
    <location>
        <begin position="503"/>
        <end position="606"/>
    </location>
</feature>
<dbReference type="Pfam" id="PF06722">
    <property type="entry name" value="EryCIII-like_C"/>
    <property type="match status" value="1"/>
</dbReference>
<dbReference type="Proteomes" id="UP000663853">
    <property type="component" value="Unassembled WGS sequence"/>
</dbReference>
<accession>A0A8H3DL84</accession>
<proteinExistence type="predicted"/>
<keyword evidence="1" id="KW-0808">Transferase</keyword>
<dbReference type="GO" id="GO:0005975">
    <property type="term" value="P:carbohydrate metabolic process"/>
    <property type="evidence" value="ECO:0007669"/>
    <property type="project" value="InterPro"/>
</dbReference>
<dbReference type="SUPFAM" id="SSF53756">
    <property type="entry name" value="UDP-Glycosyltransferase/glycogen phosphorylase"/>
    <property type="match status" value="1"/>
</dbReference>
<dbReference type="GO" id="GO:0016906">
    <property type="term" value="F:sterol 3-beta-glucosyltransferase activity"/>
    <property type="evidence" value="ECO:0007669"/>
    <property type="project" value="UniProtKB-ARBA"/>
</dbReference>
<dbReference type="PANTHER" id="PTHR48050:SF13">
    <property type="entry name" value="STEROL 3-BETA-GLUCOSYLTRANSFERASE UGT80A2"/>
    <property type="match status" value="1"/>
</dbReference>
<dbReference type="InterPro" id="IPR004276">
    <property type="entry name" value="GlycoTrans_28_N"/>
</dbReference>
<evidence type="ECO:0000256" key="1">
    <source>
        <dbReference type="ARBA" id="ARBA00022679"/>
    </source>
</evidence>
<feature type="compositionally biased region" description="Basic and acidic residues" evidence="2">
    <location>
        <begin position="45"/>
        <end position="54"/>
    </location>
</feature>
<feature type="compositionally biased region" description="Low complexity" evidence="2">
    <location>
        <begin position="14"/>
        <end position="26"/>
    </location>
</feature>
<dbReference type="CDD" id="cd03784">
    <property type="entry name" value="GT1_Gtf-like"/>
    <property type="match status" value="1"/>
</dbReference>
<protein>
    <recommendedName>
        <fullName evidence="7">Sterol 3-beta-glucosyltransferase UGT80B1</fullName>
    </recommendedName>
</protein>
<name>A0A8H3DL84_9AGAM</name>
<dbReference type="InterPro" id="IPR010610">
    <property type="entry name" value="EryCIII-like_C"/>
</dbReference>
<dbReference type="PANTHER" id="PTHR48050">
    <property type="entry name" value="STEROL 3-BETA-GLUCOSYLTRANSFERASE"/>
    <property type="match status" value="1"/>
</dbReference>
<feature type="compositionally biased region" description="Polar residues" evidence="2">
    <location>
        <begin position="82"/>
        <end position="100"/>
    </location>
</feature>
<dbReference type="AlphaFoldDB" id="A0A8H3DL84"/>
<evidence type="ECO:0000256" key="2">
    <source>
        <dbReference type="SAM" id="MobiDB-lite"/>
    </source>
</evidence>
<dbReference type="EMBL" id="CAJMXA010003909">
    <property type="protein sequence ID" value="CAE6526293.1"/>
    <property type="molecule type" value="Genomic_DNA"/>
</dbReference>
<dbReference type="InterPro" id="IPR050426">
    <property type="entry name" value="Glycosyltransferase_28"/>
</dbReference>
<sequence length="912" mass="98725">MILSDDKIGSTETQSQAQLSPQASLQTNPFELSISTAAPNIPNPDSHESIHEDAVQPPPTYSPTPSVSSRERPTRMFITNGRPASTMNLPDSSGAGTSTYPREKAHLPEYSETIATEAAIQSDGRIQASFAQSQGLPDGYVPPIYEPALDEDGFLNAPAMSINIMIVGSRGDVQPYISLGQQLQEYGHTVRISTHATFRPLVKDTGLMFFNIGGDPNELAGYMVRNPGLIPGLDSIKNGEIGKNQHIVAEVRSPSLHPFDARLNHDKKILDRCLLSCYAEDDESEGESGFAADLIISNPPTFAHIHCAEALGIPLHLTFTMPWSPTAAFPHPLVNIKQTDETEPKMANYYSYSLVDMMTWQGLGRIINKFRIKRLGLEYLSTQSAVGITERASVPWTYCISPTIIPKPVDWMSNIDVTGYCFLNLAKGYDPPRELIEFIEAGEPPVYIGFGSVVLENSENMTKSILGAVSQAGVRAVISTSLGGLDEGMIKAAGDDVFPLTTDIPHDWLFERVSAVVHHGGAGTTAIGLKCGKPTIIIPFFGDQPWWAVQVTRHGAGLPPIHPNKLSAETLAVAIRVAISPETREAARKVGEMIRAEQGPKNAVESIHKHLPLLNMRCDLDSGRVAVWYSPAHKLRLSAFAAQVLAEAGEIDINKLALHRSREYETHIGPVDPVSGTILPGLKILNDFGRGVAKLPSQPGKGATQMLSASTLGVQNTLRGAAEGMHNLPKVYGGEVRKHKKVTGIGSGFAQGGKEFALGLYDGFSDFFMEPVRGFKRGGMLGAIGGVGIGALNLTTKPTAGFMNAVSMPIEGTVKEVKALLHRQVGKDRTATRYAQGVSAARNASEAERERIVRAFVERIGGSDSLPTANRKGKGKSKIQWKNYAARLLQIQSNRQPEHAFVVLHRNPADFD</sequence>
<gene>
    <name evidence="5" type="ORF">RDB_LOCUS159951</name>
</gene>
<dbReference type="Pfam" id="PF03033">
    <property type="entry name" value="Glyco_transf_28"/>
    <property type="match status" value="1"/>
</dbReference>
<feature type="region of interest" description="Disordered" evidence="2">
    <location>
        <begin position="1"/>
        <end position="101"/>
    </location>
</feature>
<evidence type="ECO:0000259" key="3">
    <source>
        <dbReference type="Pfam" id="PF03033"/>
    </source>
</evidence>
<evidence type="ECO:0000259" key="4">
    <source>
        <dbReference type="Pfam" id="PF06722"/>
    </source>
</evidence>
<evidence type="ECO:0000313" key="5">
    <source>
        <dbReference type="EMBL" id="CAE6526293.1"/>
    </source>
</evidence>
<feature type="domain" description="Glycosyltransferase family 28 N-terminal" evidence="3">
    <location>
        <begin position="164"/>
        <end position="219"/>
    </location>
</feature>
<dbReference type="FunFam" id="3.40.50.2000:FF:000009">
    <property type="entry name" value="Sterol 3-beta-glucosyltransferase UGT80A2"/>
    <property type="match status" value="1"/>
</dbReference>
<dbReference type="Gene3D" id="3.40.50.2000">
    <property type="entry name" value="Glycogen Phosphorylase B"/>
    <property type="match status" value="2"/>
</dbReference>
<feature type="compositionally biased region" description="Polar residues" evidence="2">
    <location>
        <begin position="27"/>
        <end position="38"/>
    </location>
</feature>
<dbReference type="InterPro" id="IPR002213">
    <property type="entry name" value="UDP_glucos_trans"/>
</dbReference>
<reference evidence="5" key="1">
    <citation type="submission" date="2021-01" db="EMBL/GenBank/DDBJ databases">
        <authorList>
            <person name="Kaushik A."/>
        </authorList>
    </citation>
    <scope>NUCLEOTIDE SEQUENCE</scope>
    <source>
        <strain evidence="5">AG6-10EEA</strain>
    </source>
</reference>
<organism evidence="5 6">
    <name type="scientific">Rhizoctonia solani</name>
    <dbReference type="NCBI Taxonomy" id="456999"/>
    <lineage>
        <taxon>Eukaryota</taxon>
        <taxon>Fungi</taxon>
        <taxon>Dikarya</taxon>
        <taxon>Basidiomycota</taxon>
        <taxon>Agaricomycotina</taxon>
        <taxon>Agaricomycetes</taxon>
        <taxon>Cantharellales</taxon>
        <taxon>Ceratobasidiaceae</taxon>
        <taxon>Rhizoctonia</taxon>
    </lineage>
</organism>